<dbReference type="InterPro" id="IPR000421">
    <property type="entry name" value="FA58C"/>
</dbReference>
<keyword evidence="6" id="KW-1185">Reference proteome</keyword>
<feature type="region of interest" description="Disordered" evidence="3">
    <location>
        <begin position="1"/>
        <end position="25"/>
    </location>
</feature>
<keyword evidence="2" id="KW-0326">Glycosidase</keyword>
<feature type="domain" description="F5/8 type C" evidence="4">
    <location>
        <begin position="69"/>
        <end position="161"/>
    </location>
</feature>
<protein>
    <submittedName>
        <fullName evidence="5">Discoidin domain-containing protein</fullName>
    </submittedName>
</protein>
<proteinExistence type="predicted"/>
<evidence type="ECO:0000256" key="3">
    <source>
        <dbReference type="SAM" id="MobiDB-lite"/>
    </source>
</evidence>
<dbReference type="InterPro" id="IPR008979">
    <property type="entry name" value="Galactose-bd-like_sf"/>
</dbReference>
<dbReference type="SUPFAM" id="SSF49303">
    <property type="entry name" value="beta-Galactosidase/glucuronidase domain"/>
    <property type="match status" value="1"/>
</dbReference>
<dbReference type="GO" id="GO:0016798">
    <property type="term" value="F:hydrolase activity, acting on glycosyl bonds"/>
    <property type="evidence" value="ECO:0007669"/>
    <property type="project" value="UniProtKB-KW"/>
</dbReference>
<sequence>MPLSRSGETVRPIAPAEAARSAADTAVPSRGRRVLRGVAAPRIVTFARQRARYIRVTLAPQGAEGDPLCIRTLSVTDSSRPTVDLAVRRPVSGSGAGCAAVVDGNPGTRWSPAARDPSPWLRIDLGESMSFDRVCLMPDRDGVLDGPVRVAVCADGVRWTEPETVDDPFAPQRADFGAALPQCPGGYCEPLHTQLDGATWQVYAVNHTAMRVTAASVVARVYEPFGGLLNHAEHHGITIEPLSIAPSLVVPWPRYLPVTHLLSLELHDADGALLSEHNHWRYQGTPNQGTPSAGPV</sequence>
<dbReference type="GO" id="GO:0005975">
    <property type="term" value="P:carbohydrate metabolic process"/>
    <property type="evidence" value="ECO:0007669"/>
    <property type="project" value="UniProtKB-ARBA"/>
</dbReference>
<dbReference type="InterPro" id="IPR013783">
    <property type="entry name" value="Ig-like_fold"/>
</dbReference>
<evidence type="ECO:0000313" key="6">
    <source>
        <dbReference type="Proteomes" id="UP000677913"/>
    </source>
</evidence>
<accession>A0A8J7WTZ0</accession>
<dbReference type="AlphaFoldDB" id="A0A8J7WTZ0"/>
<dbReference type="EMBL" id="JAGSXH010000096">
    <property type="protein sequence ID" value="MBS2965685.1"/>
    <property type="molecule type" value="Genomic_DNA"/>
</dbReference>
<feature type="compositionally biased region" description="Low complexity" evidence="3">
    <location>
        <begin position="14"/>
        <end position="25"/>
    </location>
</feature>
<gene>
    <name evidence="5" type="ORF">KGA66_21720</name>
</gene>
<dbReference type="Gene3D" id="2.60.40.10">
    <property type="entry name" value="Immunoglobulins"/>
    <property type="match status" value="1"/>
</dbReference>
<dbReference type="Gene3D" id="2.60.120.260">
    <property type="entry name" value="Galactose-binding domain-like"/>
    <property type="match status" value="1"/>
</dbReference>
<evidence type="ECO:0000256" key="1">
    <source>
        <dbReference type="ARBA" id="ARBA00022801"/>
    </source>
</evidence>
<evidence type="ECO:0000256" key="2">
    <source>
        <dbReference type="ARBA" id="ARBA00023295"/>
    </source>
</evidence>
<dbReference type="Pfam" id="PF00754">
    <property type="entry name" value="F5_F8_type_C"/>
    <property type="match status" value="1"/>
</dbReference>
<dbReference type="PROSITE" id="PS50022">
    <property type="entry name" value="FA58C_3"/>
    <property type="match status" value="1"/>
</dbReference>
<reference evidence="5" key="1">
    <citation type="submission" date="2021-04" db="EMBL/GenBank/DDBJ databases">
        <title>Genome based classification of Actinospica acidithermotolerans sp. nov., an actinobacterium isolated from an Indonesian hot spring.</title>
        <authorList>
            <person name="Kusuma A.B."/>
            <person name="Putra K.E."/>
            <person name="Nafisah S."/>
            <person name="Loh J."/>
            <person name="Nouioui I."/>
            <person name="Goodfellow M."/>
        </authorList>
    </citation>
    <scope>NUCLEOTIDE SEQUENCE</scope>
    <source>
        <strain evidence="5">DSM 45618</strain>
    </source>
</reference>
<dbReference type="InterPro" id="IPR036156">
    <property type="entry name" value="Beta-gal/glucu_dom_sf"/>
</dbReference>
<organism evidence="5 6">
    <name type="scientific">Actinocrinis puniceicyclus</name>
    <dbReference type="NCBI Taxonomy" id="977794"/>
    <lineage>
        <taxon>Bacteria</taxon>
        <taxon>Bacillati</taxon>
        <taxon>Actinomycetota</taxon>
        <taxon>Actinomycetes</taxon>
        <taxon>Catenulisporales</taxon>
        <taxon>Actinospicaceae</taxon>
        <taxon>Actinocrinis</taxon>
    </lineage>
</organism>
<name>A0A8J7WTZ0_9ACTN</name>
<evidence type="ECO:0000313" key="5">
    <source>
        <dbReference type="EMBL" id="MBS2965685.1"/>
    </source>
</evidence>
<evidence type="ECO:0000259" key="4">
    <source>
        <dbReference type="PROSITE" id="PS50022"/>
    </source>
</evidence>
<dbReference type="SUPFAM" id="SSF49785">
    <property type="entry name" value="Galactose-binding domain-like"/>
    <property type="match status" value="1"/>
</dbReference>
<dbReference type="Proteomes" id="UP000677913">
    <property type="component" value="Unassembled WGS sequence"/>
</dbReference>
<dbReference type="RefSeq" id="WP_211470039.1">
    <property type="nucleotide sequence ID" value="NZ_JAGSXH010000096.1"/>
</dbReference>
<comment type="caution">
    <text evidence="5">The sequence shown here is derived from an EMBL/GenBank/DDBJ whole genome shotgun (WGS) entry which is preliminary data.</text>
</comment>
<keyword evidence="1" id="KW-0378">Hydrolase</keyword>